<comment type="function">
    <text evidence="1">May act as a substrate-specific adapter of an E3 ubiquitin-protein ligase complex (CUL3-RBX1-BTB) which mediates the ubiquitination and subsequent proteasomal degradation of target proteins.</text>
</comment>
<feature type="domain" description="BTB" evidence="5">
    <location>
        <begin position="41"/>
        <end position="122"/>
    </location>
</feature>
<comment type="subcellular location">
    <subcellularLocation>
        <location evidence="2">Endomembrane system</location>
        <topology evidence="2">Peripheral membrane protein</topology>
    </subcellularLocation>
</comment>
<gene>
    <name evidence="6" type="ORF">KIW84_030204</name>
</gene>
<organism evidence="6 7">
    <name type="scientific">Pisum sativum</name>
    <name type="common">Garden pea</name>
    <name type="synonym">Lathyrus oleraceus</name>
    <dbReference type="NCBI Taxonomy" id="3888"/>
    <lineage>
        <taxon>Eukaryota</taxon>
        <taxon>Viridiplantae</taxon>
        <taxon>Streptophyta</taxon>
        <taxon>Embryophyta</taxon>
        <taxon>Tracheophyta</taxon>
        <taxon>Spermatophyta</taxon>
        <taxon>Magnoliopsida</taxon>
        <taxon>eudicotyledons</taxon>
        <taxon>Gunneridae</taxon>
        <taxon>Pentapetalae</taxon>
        <taxon>rosids</taxon>
        <taxon>fabids</taxon>
        <taxon>Fabales</taxon>
        <taxon>Fabaceae</taxon>
        <taxon>Papilionoideae</taxon>
        <taxon>50 kb inversion clade</taxon>
        <taxon>NPAAA clade</taxon>
        <taxon>Hologalegina</taxon>
        <taxon>IRL clade</taxon>
        <taxon>Fabeae</taxon>
        <taxon>Lathyrus</taxon>
    </lineage>
</organism>
<dbReference type="SUPFAM" id="SSF49599">
    <property type="entry name" value="TRAF domain-like"/>
    <property type="match status" value="1"/>
</dbReference>
<sequence length="466" mass="53574">MSSINNTNEVEFVNMMDSYSSKNEGSENKDLGFAFNNSDFSDRIFLLDVMKDSQQCSVFEIKTLFVSSLILSAKSPFFYTLFSKGMRESENRHVTLKIAASEEAPFMEILNFLYTNSLNVTSPPILLDILMVADKFEVASCMRYCTRVLLNIPMTPESALLYLELPSSVLMVDSVLPLIDAAKQYLACRYKDVTRHQEELMGLPLVGMEALLSSDDLRVASEDVVFDFVLKWAKAQYPILEERREVLGMKLARFIRFPYMSCRKLRTVETCDDFDHEVASQLVSDALDFKAAAPHRKQILAAESASTSRVFIERSYKFRPVKVVEFEVPCQQCVVYLDLTREECANLFPSGRIYSVPFRLCGQRFFLKAHCRMDQESSYHCFGLFLGMQERSSSYEVDYEFAARTRPKEEYISRFKGNYIFKCGMVVGHRNLFSTPWTSFMAEDSSFFINGVLHLRAELTIRNRLN</sequence>
<protein>
    <submittedName>
        <fullName evidence="6">Boi protein</fullName>
    </submittedName>
</protein>
<dbReference type="Gramene" id="Psat03G0020400-T1">
    <property type="protein sequence ID" value="KAI5423893.1"/>
    <property type="gene ID" value="KIW84_030204"/>
</dbReference>
<comment type="caution">
    <text evidence="6">The sequence shown here is derived from an EMBL/GenBank/DDBJ whole genome shotgun (WGS) entry which is preliminary data.</text>
</comment>
<dbReference type="SMART" id="SM00225">
    <property type="entry name" value="BTB"/>
    <property type="match status" value="1"/>
</dbReference>
<dbReference type="PROSITE" id="PS50097">
    <property type="entry name" value="BTB"/>
    <property type="match status" value="1"/>
</dbReference>
<dbReference type="SMART" id="SM00875">
    <property type="entry name" value="BACK"/>
    <property type="match status" value="1"/>
</dbReference>
<dbReference type="InterPro" id="IPR011705">
    <property type="entry name" value="BACK"/>
</dbReference>
<dbReference type="Proteomes" id="UP001058974">
    <property type="component" value="Chromosome 3"/>
</dbReference>
<dbReference type="GO" id="GO:0012505">
    <property type="term" value="C:endomembrane system"/>
    <property type="evidence" value="ECO:0007669"/>
    <property type="project" value="UniProtKB-SubCell"/>
</dbReference>
<dbReference type="SUPFAM" id="SSF54695">
    <property type="entry name" value="POZ domain"/>
    <property type="match status" value="1"/>
</dbReference>
<comment type="pathway">
    <text evidence="3">Protein modification; protein ubiquitination.</text>
</comment>
<dbReference type="Gene3D" id="3.30.710.10">
    <property type="entry name" value="Potassium Channel Kv1.1, Chain A"/>
    <property type="match status" value="1"/>
</dbReference>
<dbReference type="EMBL" id="JAMSHJ010000003">
    <property type="protein sequence ID" value="KAI5423893.1"/>
    <property type="molecule type" value="Genomic_DNA"/>
</dbReference>
<evidence type="ECO:0000313" key="7">
    <source>
        <dbReference type="Proteomes" id="UP001058974"/>
    </source>
</evidence>
<evidence type="ECO:0000259" key="5">
    <source>
        <dbReference type="PROSITE" id="PS50097"/>
    </source>
</evidence>
<dbReference type="InterPro" id="IPR045890">
    <property type="entry name" value="POB1-like"/>
</dbReference>
<dbReference type="Pfam" id="PF07707">
    <property type="entry name" value="BACK"/>
    <property type="match status" value="1"/>
</dbReference>
<accession>A0A9D5AVX1</accession>
<dbReference type="OrthoDB" id="1391538at2759"/>
<dbReference type="PANTHER" id="PTHR46336:SF3">
    <property type="entry name" value="BTB_POZ DOMAIN-CONTAINING PROTEIN POB1"/>
    <property type="match status" value="1"/>
</dbReference>
<dbReference type="Gene3D" id="1.25.40.420">
    <property type="match status" value="1"/>
</dbReference>
<evidence type="ECO:0000256" key="2">
    <source>
        <dbReference type="ARBA" id="ARBA00004184"/>
    </source>
</evidence>
<dbReference type="GO" id="GO:0010114">
    <property type="term" value="P:response to red light"/>
    <property type="evidence" value="ECO:0007669"/>
    <property type="project" value="TreeGrafter"/>
</dbReference>
<proteinExistence type="predicted"/>
<dbReference type="AlphaFoldDB" id="A0A9D5AVX1"/>
<reference evidence="6 7" key="1">
    <citation type="journal article" date="2022" name="Nat. Genet.">
        <title>Improved pea reference genome and pan-genome highlight genomic features and evolutionary characteristics.</title>
        <authorList>
            <person name="Yang T."/>
            <person name="Liu R."/>
            <person name="Luo Y."/>
            <person name="Hu S."/>
            <person name="Wang D."/>
            <person name="Wang C."/>
            <person name="Pandey M.K."/>
            <person name="Ge S."/>
            <person name="Xu Q."/>
            <person name="Li N."/>
            <person name="Li G."/>
            <person name="Huang Y."/>
            <person name="Saxena R.K."/>
            <person name="Ji Y."/>
            <person name="Li M."/>
            <person name="Yan X."/>
            <person name="He Y."/>
            <person name="Liu Y."/>
            <person name="Wang X."/>
            <person name="Xiang C."/>
            <person name="Varshney R.K."/>
            <person name="Ding H."/>
            <person name="Gao S."/>
            <person name="Zong X."/>
        </authorList>
    </citation>
    <scope>NUCLEOTIDE SEQUENCE [LARGE SCALE GENOMIC DNA]</scope>
    <source>
        <strain evidence="6 7">cv. Zhongwan 6</strain>
    </source>
</reference>
<evidence type="ECO:0000313" key="6">
    <source>
        <dbReference type="EMBL" id="KAI5423893.1"/>
    </source>
</evidence>
<dbReference type="InterPro" id="IPR000210">
    <property type="entry name" value="BTB/POZ_dom"/>
</dbReference>
<dbReference type="InterPro" id="IPR011333">
    <property type="entry name" value="SKP1/BTB/POZ_sf"/>
</dbReference>
<name>A0A9D5AVX1_PEA</name>
<keyword evidence="4" id="KW-0833">Ubl conjugation pathway</keyword>
<dbReference type="Gramene" id="Psat3g004400.1">
    <property type="protein sequence ID" value="Psat3g004400.1.cds"/>
    <property type="gene ID" value="Psat3g004400"/>
</dbReference>
<evidence type="ECO:0000256" key="3">
    <source>
        <dbReference type="ARBA" id="ARBA00004906"/>
    </source>
</evidence>
<dbReference type="FunFam" id="1.25.40.420:FF:000008">
    <property type="entry name" value="BTB/POZ domain-containing protein POB1"/>
    <property type="match status" value="1"/>
</dbReference>
<dbReference type="PANTHER" id="PTHR46336">
    <property type="entry name" value="OS02G0260700 PROTEIN"/>
    <property type="match status" value="1"/>
</dbReference>
<dbReference type="GO" id="GO:0005634">
    <property type="term" value="C:nucleus"/>
    <property type="evidence" value="ECO:0007669"/>
    <property type="project" value="TreeGrafter"/>
</dbReference>
<dbReference type="Pfam" id="PF00651">
    <property type="entry name" value="BTB"/>
    <property type="match status" value="1"/>
</dbReference>
<keyword evidence="7" id="KW-1185">Reference proteome</keyword>
<evidence type="ECO:0000256" key="4">
    <source>
        <dbReference type="ARBA" id="ARBA00022786"/>
    </source>
</evidence>
<evidence type="ECO:0000256" key="1">
    <source>
        <dbReference type="ARBA" id="ARBA00002668"/>
    </source>
</evidence>